<name>A0ABW1DQ01_9DEIO</name>
<dbReference type="InterPro" id="IPR005835">
    <property type="entry name" value="NTP_transferase_dom"/>
</dbReference>
<accession>A0ABW1DQ01</accession>
<dbReference type="Pfam" id="PF00483">
    <property type="entry name" value="NTP_transferase"/>
    <property type="match status" value="1"/>
</dbReference>
<dbReference type="SUPFAM" id="SSF53448">
    <property type="entry name" value="Nucleotide-diphospho-sugar transferases"/>
    <property type="match status" value="1"/>
</dbReference>
<proteinExistence type="predicted"/>
<dbReference type="RefSeq" id="WP_380051056.1">
    <property type="nucleotide sequence ID" value="NZ_JBHSOH010000030.1"/>
</dbReference>
<dbReference type="Proteomes" id="UP001595979">
    <property type="component" value="Unassembled WGS sequence"/>
</dbReference>
<dbReference type="NCBIfam" id="TIGR01208">
    <property type="entry name" value="rmlA_long"/>
    <property type="match status" value="1"/>
</dbReference>
<evidence type="ECO:0000313" key="3">
    <source>
        <dbReference type="Proteomes" id="UP001595979"/>
    </source>
</evidence>
<keyword evidence="2" id="KW-0808">Transferase</keyword>
<dbReference type="Gene3D" id="3.90.550.10">
    <property type="entry name" value="Spore Coat Polysaccharide Biosynthesis Protein SpsA, Chain A"/>
    <property type="match status" value="1"/>
</dbReference>
<evidence type="ECO:0000313" key="2">
    <source>
        <dbReference type="EMBL" id="MFC5849696.1"/>
    </source>
</evidence>
<dbReference type="CDD" id="cd04189">
    <property type="entry name" value="G1P_TT_long"/>
    <property type="match status" value="1"/>
</dbReference>
<gene>
    <name evidence="2" type="ORF">ACFPQ6_15430</name>
</gene>
<keyword evidence="2" id="KW-0548">Nucleotidyltransferase</keyword>
<dbReference type="InterPro" id="IPR029044">
    <property type="entry name" value="Nucleotide-diphossugar_trans"/>
</dbReference>
<dbReference type="InterPro" id="IPR005908">
    <property type="entry name" value="G1P_thy_trans_l"/>
</dbReference>
<evidence type="ECO:0000259" key="1">
    <source>
        <dbReference type="Pfam" id="PF00483"/>
    </source>
</evidence>
<dbReference type="EC" id="2.7.7.24" evidence="2"/>
<reference evidence="3" key="1">
    <citation type="journal article" date="2019" name="Int. J. Syst. Evol. Microbiol.">
        <title>The Global Catalogue of Microorganisms (GCM) 10K type strain sequencing project: providing services to taxonomists for standard genome sequencing and annotation.</title>
        <authorList>
            <consortium name="The Broad Institute Genomics Platform"/>
            <consortium name="The Broad Institute Genome Sequencing Center for Infectious Disease"/>
            <person name="Wu L."/>
            <person name="Ma J."/>
        </authorList>
    </citation>
    <scope>NUCLEOTIDE SEQUENCE [LARGE SCALE GENOMIC DNA]</scope>
    <source>
        <strain evidence="3">CGMCC 1.15053</strain>
    </source>
</reference>
<organism evidence="2 3">
    <name type="scientific">Deinococcus petrolearius</name>
    <dbReference type="NCBI Taxonomy" id="1751295"/>
    <lineage>
        <taxon>Bacteria</taxon>
        <taxon>Thermotogati</taxon>
        <taxon>Deinococcota</taxon>
        <taxon>Deinococci</taxon>
        <taxon>Deinococcales</taxon>
        <taxon>Deinococcaceae</taxon>
        <taxon>Deinococcus</taxon>
    </lineage>
</organism>
<protein>
    <submittedName>
        <fullName evidence="2">Glucose-1-phosphate thymidylyltransferase</fullName>
        <ecNumber evidence="2">2.7.7.24</ecNumber>
    </submittedName>
</protein>
<comment type="caution">
    <text evidence="2">The sequence shown here is derived from an EMBL/GenBank/DDBJ whole genome shotgun (WGS) entry which is preliminary data.</text>
</comment>
<keyword evidence="3" id="KW-1185">Reference proteome</keyword>
<dbReference type="PANTHER" id="PTHR42883">
    <property type="entry name" value="GLUCOSE-1-PHOSPHATE THYMIDYLTRANSFERASE"/>
    <property type="match status" value="1"/>
</dbReference>
<feature type="domain" description="Nucleotidyl transferase" evidence="1">
    <location>
        <begin position="2"/>
        <end position="234"/>
    </location>
</feature>
<dbReference type="PANTHER" id="PTHR42883:SF2">
    <property type="entry name" value="THYMIDYLYLTRANSFERASE"/>
    <property type="match status" value="1"/>
</dbReference>
<dbReference type="EMBL" id="JBHSOH010000030">
    <property type="protein sequence ID" value="MFC5849696.1"/>
    <property type="molecule type" value="Genomic_DNA"/>
</dbReference>
<dbReference type="GO" id="GO:0008879">
    <property type="term" value="F:glucose-1-phosphate thymidylyltransferase activity"/>
    <property type="evidence" value="ECO:0007669"/>
    <property type="project" value="UniProtKB-EC"/>
</dbReference>
<sequence>MKAIIPAAGLGTRLRPLTFARPKPVLCVAGKPIICRAIETLEEAGIREIGIVVSHLTRSAIERAVCDLEGVHITYIMQEEMLGLGHAVKMARDWVGSSDFCVYLGDNLFGNGVRSFVEAFYAQQADGVVALVEVEDPSAFGVAVLSPEGYITRLVEKPRVPPSRMAVAGMYCFSSRIFGVLETLQPSARNEYEITDAIMGLIETGGRVVGTPVSGWWKDTGRPQDLLDANRLLLEDLRGCVMGEVSESALTGRVVVEPGAQVRNSTIMGPVKIAAGAVIENAYLGPFTTVGRNSVIRNAEIECSIIDEDAEIRDVMSRMQGCLVGVGARVVGHGGIPRVHRFTLSDASVLELGC</sequence>
<dbReference type="Gene3D" id="2.160.10.10">
    <property type="entry name" value="Hexapeptide repeat proteins"/>
    <property type="match status" value="1"/>
</dbReference>